<evidence type="ECO:0000259" key="1">
    <source>
        <dbReference type="Pfam" id="PF00535"/>
    </source>
</evidence>
<sequence length="322" mass="36449">MHKVSIIIPAYNVATFLPRCLESVFKQTYSNLEVLVIDDGSKDDTLAIAQQIAKSDSRCIVIHQPNAGLSGARNTGIDNSTGDFLFFLDSDDFIGSQEIEQLVDRQSATQADMTIGGFTFTDPEGQSLSRICAPSELIDEEQFWDRAMGHADSVEFIVAWGKLYKRELFSHERFDVGKLHEDEYIIHRLAAQCSRIATVAIDDYYYAQNPQSITHAKTVVNYLDASEALLKRIDYLTDKHWFAPAWEALSIAKAPLSEAQYASDPDPTINQKRLKYLKDCWDARYDYLTSSFKPSRSFKNILATNLFRHAPNLFTSIKKAIH</sequence>
<evidence type="ECO:0000313" key="3">
    <source>
        <dbReference type="Proteomes" id="UP000310263"/>
    </source>
</evidence>
<gene>
    <name evidence="2" type="ORF">E5334_01365</name>
</gene>
<dbReference type="AlphaFoldDB" id="A0A4S2F2K1"/>
<dbReference type="CDD" id="cd00761">
    <property type="entry name" value="Glyco_tranf_GTA_type"/>
    <property type="match status" value="1"/>
</dbReference>
<reference evidence="2 3" key="1">
    <citation type="submission" date="2019-04" db="EMBL/GenBank/DDBJ databases">
        <title>Microbes associate with the intestines of laboratory mice.</title>
        <authorList>
            <person name="Navarre W."/>
            <person name="Wong E."/>
            <person name="Huang K."/>
            <person name="Tropini C."/>
            <person name="Ng K."/>
            <person name="Yu B."/>
        </authorList>
    </citation>
    <scope>NUCLEOTIDE SEQUENCE [LARGE SCALE GENOMIC DNA]</scope>
    <source>
        <strain evidence="2 3">NM07_P-09</strain>
    </source>
</reference>
<name>A0A4S2F2K1_9ACTN</name>
<comment type="caution">
    <text evidence="2">The sequence shown here is derived from an EMBL/GenBank/DDBJ whole genome shotgun (WGS) entry which is preliminary data.</text>
</comment>
<accession>A0A4S2F2K1</accession>
<dbReference type="InterPro" id="IPR029044">
    <property type="entry name" value="Nucleotide-diphossugar_trans"/>
</dbReference>
<dbReference type="SUPFAM" id="SSF53448">
    <property type="entry name" value="Nucleotide-diphospho-sugar transferases"/>
    <property type="match status" value="1"/>
</dbReference>
<feature type="domain" description="Glycosyltransferase 2-like" evidence="1">
    <location>
        <begin position="5"/>
        <end position="127"/>
    </location>
</feature>
<dbReference type="PANTHER" id="PTHR22916">
    <property type="entry name" value="GLYCOSYLTRANSFERASE"/>
    <property type="match status" value="1"/>
</dbReference>
<protein>
    <submittedName>
        <fullName evidence="2">Glycosyltransferase family 2 protein</fullName>
    </submittedName>
</protein>
<keyword evidence="3" id="KW-1185">Reference proteome</keyword>
<dbReference type="EMBL" id="SRYE01000001">
    <property type="protein sequence ID" value="TGY63179.1"/>
    <property type="molecule type" value="Genomic_DNA"/>
</dbReference>
<dbReference type="Pfam" id="PF00535">
    <property type="entry name" value="Glycos_transf_2"/>
    <property type="match status" value="1"/>
</dbReference>
<dbReference type="PANTHER" id="PTHR22916:SF3">
    <property type="entry name" value="UDP-GLCNAC:BETAGAL BETA-1,3-N-ACETYLGLUCOSAMINYLTRANSFERASE-LIKE PROTEIN 1"/>
    <property type="match status" value="1"/>
</dbReference>
<dbReference type="GO" id="GO:0016758">
    <property type="term" value="F:hexosyltransferase activity"/>
    <property type="evidence" value="ECO:0007669"/>
    <property type="project" value="UniProtKB-ARBA"/>
</dbReference>
<proteinExistence type="predicted"/>
<dbReference type="Gene3D" id="3.90.550.10">
    <property type="entry name" value="Spore Coat Polysaccharide Biosynthesis Protein SpsA, Chain A"/>
    <property type="match status" value="1"/>
</dbReference>
<dbReference type="RefSeq" id="WP_136011805.1">
    <property type="nucleotide sequence ID" value="NZ_SRYE01000001.1"/>
</dbReference>
<dbReference type="OrthoDB" id="1666828at2"/>
<evidence type="ECO:0000313" key="2">
    <source>
        <dbReference type="EMBL" id="TGY63179.1"/>
    </source>
</evidence>
<organism evidence="2 3">
    <name type="scientific">Muricaecibacterium torontonense</name>
    <dbReference type="NCBI Taxonomy" id="3032871"/>
    <lineage>
        <taxon>Bacteria</taxon>
        <taxon>Bacillati</taxon>
        <taxon>Actinomycetota</taxon>
        <taxon>Coriobacteriia</taxon>
        <taxon>Coriobacteriales</taxon>
        <taxon>Atopobiaceae</taxon>
        <taxon>Muricaecibacterium</taxon>
    </lineage>
</organism>
<dbReference type="Proteomes" id="UP000310263">
    <property type="component" value="Unassembled WGS sequence"/>
</dbReference>
<dbReference type="InterPro" id="IPR001173">
    <property type="entry name" value="Glyco_trans_2-like"/>
</dbReference>